<organism evidence="7 8">
    <name type="scientific">Deinococcus rufus</name>
    <dbReference type="NCBI Taxonomy" id="2136097"/>
    <lineage>
        <taxon>Bacteria</taxon>
        <taxon>Thermotogati</taxon>
        <taxon>Deinococcota</taxon>
        <taxon>Deinococci</taxon>
        <taxon>Deinococcales</taxon>
        <taxon>Deinococcaceae</taxon>
        <taxon>Deinococcus</taxon>
    </lineage>
</organism>
<evidence type="ECO:0000256" key="1">
    <source>
        <dbReference type="ARBA" id="ARBA00004141"/>
    </source>
</evidence>
<proteinExistence type="inferred from homology"/>
<evidence type="ECO:0000313" key="8">
    <source>
        <dbReference type="Proteomes" id="UP001595803"/>
    </source>
</evidence>
<dbReference type="Pfam" id="PF04241">
    <property type="entry name" value="DUF423"/>
    <property type="match status" value="1"/>
</dbReference>
<sequence>MTPEPRFFPALQAGAVLAALGVALGAFGAHALKSQLTAELLANFETGVRYQMYAALALIALGSTGRPQRAGLWLTLGAVIFSGSLYVLALSGVRWLGAITPIGGVLMIGGFVLAALDARRA</sequence>
<keyword evidence="5 6" id="KW-0472">Membrane</keyword>
<dbReference type="Proteomes" id="UP001595803">
    <property type="component" value="Unassembled WGS sequence"/>
</dbReference>
<evidence type="ECO:0000313" key="7">
    <source>
        <dbReference type="EMBL" id="MFC3833034.1"/>
    </source>
</evidence>
<evidence type="ECO:0000256" key="3">
    <source>
        <dbReference type="ARBA" id="ARBA00022692"/>
    </source>
</evidence>
<keyword evidence="3 6" id="KW-0812">Transmembrane</keyword>
<gene>
    <name evidence="7" type="ORF">ACFOSB_09215</name>
</gene>
<dbReference type="PANTHER" id="PTHR43461:SF1">
    <property type="entry name" value="TRANSMEMBRANE PROTEIN 256"/>
    <property type="match status" value="1"/>
</dbReference>
<keyword evidence="8" id="KW-1185">Reference proteome</keyword>
<name>A0ABV7ZA80_9DEIO</name>
<comment type="caution">
    <text evidence="7">The sequence shown here is derived from an EMBL/GenBank/DDBJ whole genome shotgun (WGS) entry which is preliminary data.</text>
</comment>
<evidence type="ECO:0000256" key="6">
    <source>
        <dbReference type="SAM" id="Phobius"/>
    </source>
</evidence>
<keyword evidence="4 6" id="KW-1133">Transmembrane helix</keyword>
<dbReference type="InterPro" id="IPR006696">
    <property type="entry name" value="DUF423"/>
</dbReference>
<evidence type="ECO:0000256" key="5">
    <source>
        <dbReference type="ARBA" id="ARBA00023136"/>
    </source>
</evidence>
<dbReference type="PANTHER" id="PTHR43461">
    <property type="entry name" value="TRANSMEMBRANE PROTEIN 256"/>
    <property type="match status" value="1"/>
</dbReference>
<evidence type="ECO:0000256" key="2">
    <source>
        <dbReference type="ARBA" id="ARBA00009694"/>
    </source>
</evidence>
<evidence type="ECO:0000256" key="4">
    <source>
        <dbReference type="ARBA" id="ARBA00022989"/>
    </source>
</evidence>
<feature type="transmembrane region" description="Helical" evidence="6">
    <location>
        <begin position="95"/>
        <end position="116"/>
    </location>
</feature>
<feature type="transmembrane region" description="Helical" evidence="6">
    <location>
        <begin position="47"/>
        <end position="64"/>
    </location>
</feature>
<reference evidence="8" key="1">
    <citation type="journal article" date="2019" name="Int. J. Syst. Evol. Microbiol.">
        <title>The Global Catalogue of Microorganisms (GCM) 10K type strain sequencing project: providing services to taxonomists for standard genome sequencing and annotation.</title>
        <authorList>
            <consortium name="The Broad Institute Genomics Platform"/>
            <consortium name="The Broad Institute Genome Sequencing Center for Infectious Disease"/>
            <person name="Wu L."/>
            <person name="Ma J."/>
        </authorList>
    </citation>
    <scope>NUCLEOTIDE SEQUENCE [LARGE SCALE GENOMIC DNA]</scope>
    <source>
        <strain evidence="8">CCTCC AB 2017081</strain>
    </source>
</reference>
<feature type="transmembrane region" description="Helical" evidence="6">
    <location>
        <begin position="71"/>
        <end position="89"/>
    </location>
</feature>
<protein>
    <submittedName>
        <fullName evidence="7">DUF423 domain-containing protein</fullName>
    </submittedName>
</protein>
<accession>A0ABV7ZA80</accession>
<comment type="subcellular location">
    <subcellularLocation>
        <location evidence="1">Membrane</location>
        <topology evidence="1">Multi-pass membrane protein</topology>
    </subcellularLocation>
</comment>
<dbReference type="EMBL" id="JBHRZG010000010">
    <property type="protein sequence ID" value="MFC3833034.1"/>
    <property type="molecule type" value="Genomic_DNA"/>
</dbReference>
<dbReference type="RefSeq" id="WP_322472498.1">
    <property type="nucleotide sequence ID" value="NZ_JBHRZG010000010.1"/>
</dbReference>
<comment type="similarity">
    <text evidence="2">Belongs to the UPF0382 family.</text>
</comment>